<accession>A0A1V0PD55</accession>
<evidence type="ECO:0000313" key="1">
    <source>
        <dbReference type="EMBL" id="ARE27197.1"/>
    </source>
</evidence>
<reference evidence="1 2" key="1">
    <citation type="journal article" date="2017" name="BMC Genomics">
        <title>Comparative and functional genomics of the Lactococcus lactis taxon; insights into evolution and niche adaptation.</title>
        <authorList>
            <person name="Kelleher P."/>
            <person name="Bottacini F."/>
            <person name="Mahony J."/>
            <person name="Kilcawley K.N."/>
            <person name="van Sinderen D."/>
        </authorList>
    </citation>
    <scope>NUCLEOTIDE SEQUENCE [LARGE SCALE GENOMIC DNA]</scope>
    <source>
        <strain evidence="1 2">JM1</strain>
        <plasmid evidence="2">pmpjm1</plasmid>
    </source>
</reference>
<protein>
    <submittedName>
        <fullName evidence="1">Uncharacterized protein</fullName>
    </submittedName>
</protein>
<dbReference type="AlphaFoldDB" id="A0A1V0PD55"/>
<geneLocation type="plasmid" evidence="2">
    <name>pmpjm1</name>
</geneLocation>
<sequence>MKLNEIEEVGKVVQDGPDYGLIESKVIQGITTLPVGTLLVTSDQMQDYAKKCVRAALMEYVGPYSEKKATAIISKIVK</sequence>
<dbReference type="EMBL" id="CP016746">
    <property type="protein sequence ID" value="ARE27197.1"/>
    <property type="molecule type" value="Genomic_DNA"/>
</dbReference>
<gene>
    <name evidence="1" type="ORF">LLJM1_04270</name>
</gene>
<organism evidence="1 2">
    <name type="scientific">Lactococcus lactis subsp. cremoris</name>
    <name type="common">Streptococcus cremoris</name>
    <dbReference type="NCBI Taxonomy" id="1359"/>
    <lineage>
        <taxon>Bacteria</taxon>
        <taxon>Bacillati</taxon>
        <taxon>Bacillota</taxon>
        <taxon>Bacilli</taxon>
        <taxon>Lactobacillales</taxon>
        <taxon>Streptococcaceae</taxon>
        <taxon>Lactococcus</taxon>
    </lineage>
</organism>
<evidence type="ECO:0000313" key="2">
    <source>
        <dbReference type="Proteomes" id="UP000191806"/>
    </source>
</evidence>
<dbReference type="RefSeq" id="WP_063280734.1">
    <property type="nucleotide sequence ID" value="NZ_CP016746.2"/>
</dbReference>
<name>A0A1V0PD55_LACLC</name>
<proteinExistence type="predicted"/>
<dbReference type="Proteomes" id="UP000191806">
    <property type="component" value="Plasmid pJM1A"/>
</dbReference>
<keyword evidence="1" id="KW-0614">Plasmid</keyword>